<gene>
    <name evidence="2" type="ORF">LEMA_P009350.1</name>
</gene>
<accession>E5ACE6</accession>
<dbReference type="VEuPathDB" id="FungiDB:LEMA_P009350.1"/>
<dbReference type="EMBL" id="FP929139">
    <property type="protein sequence ID" value="CBY02148.1"/>
    <property type="molecule type" value="Genomic_DNA"/>
</dbReference>
<evidence type="ECO:0000313" key="2">
    <source>
        <dbReference type="EMBL" id="CBY02148.1"/>
    </source>
</evidence>
<sequence>MGLGKLKLQLPASLVGRPSPPIHPKARRSRSRNNTGRRLPSLGQPAALCSSEDQENASVRMDGTAGHQCHQGPSCCLLGPQAVCSPMAASKRGSCDTLATEVNKTRPGSNSSPDLPSLPSMPILASHSRRNTTIVPQLTANLLHPLLGLDTPSFLHPPPRYCIQLHIFNCCTSQPQSWRLFSNLLPQPHLRVRPLKRSQEAFFLIPFELFSNGSKGFQDRALRLRQTGF</sequence>
<evidence type="ECO:0000313" key="3">
    <source>
        <dbReference type="Proteomes" id="UP000002668"/>
    </source>
</evidence>
<proteinExistence type="predicted"/>
<feature type="region of interest" description="Disordered" evidence="1">
    <location>
        <begin position="1"/>
        <end position="57"/>
    </location>
</feature>
<keyword evidence="3" id="KW-1185">Reference proteome</keyword>
<organism evidence="2 3">
    <name type="scientific">Leptosphaeria maculans (strain JN3 / isolate v23.1.3 / race Av1-4-5-6-7-8)</name>
    <name type="common">Blackleg fungus</name>
    <name type="synonym">Phoma lingam</name>
    <dbReference type="NCBI Taxonomy" id="985895"/>
    <lineage>
        <taxon>Eukaryota</taxon>
        <taxon>Fungi</taxon>
        <taxon>Dikarya</taxon>
        <taxon>Ascomycota</taxon>
        <taxon>Pezizomycotina</taxon>
        <taxon>Dothideomycetes</taxon>
        <taxon>Pleosporomycetidae</taxon>
        <taxon>Pleosporales</taxon>
        <taxon>Pleosporineae</taxon>
        <taxon>Leptosphaeriaceae</taxon>
        <taxon>Plenodomus</taxon>
        <taxon>Plenodomus lingam/Leptosphaeria maculans species complex</taxon>
    </lineage>
</organism>
<reference evidence="3" key="1">
    <citation type="journal article" date="2011" name="Nat. Commun.">
        <title>Effector diversification within compartments of the Leptosphaeria maculans genome affected by Repeat-Induced Point mutations.</title>
        <authorList>
            <person name="Rouxel T."/>
            <person name="Grandaubert J."/>
            <person name="Hane J.K."/>
            <person name="Hoede C."/>
            <person name="van de Wouw A.P."/>
            <person name="Couloux A."/>
            <person name="Dominguez V."/>
            <person name="Anthouard V."/>
            <person name="Bally P."/>
            <person name="Bourras S."/>
            <person name="Cozijnsen A.J."/>
            <person name="Ciuffetti L.M."/>
            <person name="Degrave A."/>
            <person name="Dilmaghani A."/>
            <person name="Duret L."/>
            <person name="Fudal I."/>
            <person name="Goodwin S.B."/>
            <person name="Gout L."/>
            <person name="Glaser N."/>
            <person name="Linglin J."/>
            <person name="Kema G.H.J."/>
            <person name="Lapalu N."/>
            <person name="Lawrence C.B."/>
            <person name="May K."/>
            <person name="Meyer M."/>
            <person name="Ollivier B."/>
            <person name="Poulain J."/>
            <person name="Schoch C.L."/>
            <person name="Simon A."/>
            <person name="Spatafora J.W."/>
            <person name="Stachowiak A."/>
            <person name="Turgeon B.G."/>
            <person name="Tyler B.M."/>
            <person name="Vincent D."/>
            <person name="Weissenbach J."/>
            <person name="Amselem J."/>
            <person name="Quesneville H."/>
            <person name="Oliver R.P."/>
            <person name="Wincker P."/>
            <person name="Balesdent M.-H."/>
            <person name="Howlett B.J."/>
        </authorList>
    </citation>
    <scope>NUCLEOTIDE SEQUENCE [LARGE SCALE GENOMIC DNA]</scope>
    <source>
        <strain evidence="3">JN3 / isolate v23.1.3 / race Av1-4-5-6-7-8</strain>
    </source>
</reference>
<name>E5ACE6_LEPMJ</name>
<dbReference type="AlphaFoldDB" id="E5ACE6"/>
<dbReference type="Proteomes" id="UP000002668">
    <property type="component" value="Genome"/>
</dbReference>
<evidence type="ECO:0000256" key="1">
    <source>
        <dbReference type="SAM" id="MobiDB-lite"/>
    </source>
</evidence>
<protein>
    <submittedName>
        <fullName evidence="2">Predicted protein</fullName>
    </submittedName>
</protein>
<dbReference type="InParanoid" id="E5ACE6"/>
<dbReference type="HOGENOM" id="CLU_1210019_0_0_1"/>